<dbReference type="AlphaFoldDB" id="A0A401YJT0"/>
<feature type="domain" description="Solute-binding protein family 5" evidence="2">
    <location>
        <begin position="109"/>
        <end position="467"/>
    </location>
</feature>
<gene>
    <name evidence="3" type="ORF">EHYA_02532</name>
</gene>
<dbReference type="GO" id="GO:0015833">
    <property type="term" value="P:peptide transport"/>
    <property type="evidence" value="ECO:0007669"/>
    <property type="project" value="TreeGrafter"/>
</dbReference>
<dbReference type="GO" id="GO:0043190">
    <property type="term" value="C:ATP-binding cassette (ABC) transporter complex"/>
    <property type="evidence" value="ECO:0007669"/>
    <property type="project" value="InterPro"/>
</dbReference>
<organism evidence="3 4">
    <name type="scientific">Embleya hyalina</name>
    <dbReference type="NCBI Taxonomy" id="516124"/>
    <lineage>
        <taxon>Bacteria</taxon>
        <taxon>Bacillati</taxon>
        <taxon>Actinomycetota</taxon>
        <taxon>Actinomycetes</taxon>
        <taxon>Kitasatosporales</taxon>
        <taxon>Streptomycetaceae</taxon>
        <taxon>Embleya</taxon>
    </lineage>
</organism>
<dbReference type="PIRSF" id="PIRSF002741">
    <property type="entry name" value="MppA"/>
    <property type="match status" value="1"/>
</dbReference>
<dbReference type="Gene3D" id="3.10.105.10">
    <property type="entry name" value="Dipeptide-binding Protein, Domain 3"/>
    <property type="match status" value="1"/>
</dbReference>
<name>A0A401YJT0_9ACTN</name>
<dbReference type="RefSeq" id="WP_126636998.1">
    <property type="nucleotide sequence ID" value="NZ_BIFH01000016.1"/>
</dbReference>
<dbReference type="PANTHER" id="PTHR30290">
    <property type="entry name" value="PERIPLASMIC BINDING COMPONENT OF ABC TRANSPORTER"/>
    <property type="match status" value="1"/>
</dbReference>
<proteinExistence type="predicted"/>
<reference evidence="3 4" key="1">
    <citation type="submission" date="2018-12" db="EMBL/GenBank/DDBJ databases">
        <title>Draft genome sequence of Embleya hyalina NBRC 13850T.</title>
        <authorList>
            <person name="Komaki H."/>
            <person name="Hosoyama A."/>
            <person name="Kimura A."/>
            <person name="Ichikawa N."/>
            <person name="Tamura T."/>
        </authorList>
    </citation>
    <scope>NUCLEOTIDE SEQUENCE [LARGE SCALE GENOMIC DNA]</scope>
    <source>
        <strain evidence="3 4">NBRC 13850</strain>
    </source>
</reference>
<evidence type="ECO:0000259" key="2">
    <source>
        <dbReference type="Pfam" id="PF00496"/>
    </source>
</evidence>
<dbReference type="OrthoDB" id="9046151at2"/>
<dbReference type="GO" id="GO:1904680">
    <property type="term" value="F:peptide transmembrane transporter activity"/>
    <property type="evidence" value="ECO:0007669"/>
    <property type="project" value="TreeGrafter"/>
</dbReference>
<sequence length="545" mass="58660">MDITREHPGPTRPGARAGVPVGRIVRTVVPAVAACLVLGACGGGDDAAAGKDADTSTVAPKSGGTLTVAMASDMRSMDPFGALSNSYTDNSRLNAVYDSLFWHEAKTGKVMPQVGESLTPDPGNASWTLKLKPNVKFSDGTPYDAAAVKFTWDEHAAPARKSYQAGTIAAVKATEVVDPTTLKITLTGPNANFDHIVASNLSFIVSPTAYRKDPAGFARNPVGAGPYTFKEWTTGDHMTFVKNRGYWQGAAKPYADTVVFKIIQDSTQGLETVYSGGADMKVSVNAEDPVKAKQKGLETKIVTIIGGESIYFNNKRAPFDDVRARRAVQLALDADEVNKISFSGNGTPTRSIFPPESPLVDAGTETVQRTDRAEAQRLLDELAAAGKPLDFTYSIPQNANAQRTAEYIMTSLRALRNISVKIAPMPIAAFQTDIVINKNYQAAMFSYYLSDAEPGLYVNLYSTSPNNYLLYTNPTVDQNLDRARTTNDPAQRKAAYTAVAAQLKQDAPLWTYQSSVVTAFHRSTVVGMVLSNDGMVLMDRIGLKG</sequence>
<evidence type="ECO:0000256" key="1">
    <source>
        <dbReference type="ARBA" id="ARBA00022729"/>
    </source>
</evidence>
<evidence type="ECO:0000313" key="4">
    <source>
        <dbReference type="Proteomes" id="UP000286931"/>
    </source>
</evidence>
<dbReference type="PANTHER" id="PTHR30290:SF38">
    <property type="entry name" value="D,D-DIPEPTIDE-BINDING PERIPLASMIC PROTEIN DDPA-RELATED"/>
    <property type="match status" value="1"/>
</dbReference>
<keyword evidence="1" id="KW-0732">Signal</keyword>
<dbReference type="InterPro" id="IPR039424">
    <property type="entry name" value="SBP_5"/>
</dbReference>
<comment type="caution">
    <text evidence="3">The sequence shown here is derived from an EMBL/GenBank/DDBJ whole genome shotgun (WGS) entry which is preliminary data.</text>
</comment>
<dbReference type="Proteomes" id="UP000286931">
    <property type="component" value="Unassembled WGS sequence"/>
</dbReference>
<accession>A0A401YJT0</accession>
<dbReference type="InterPro" id="IPR000914">
    <property type="entry name" value="SBP_5_dom"/>
</dbReference>
<dbReference type="EMBL" id="BIFH01000016">
    <property type="protein sequence ID" value="GCD94863.1"/>
    <property type="molecule type" value="Genomic_DNA"/>
</dbReference>
<dbReference type="InterPro" id="IPR030678">
    <property type="entry name" value="Peptide/Ni-bd"/>
</dbReference>
<dbReference type="SUPFAM" id="SSF53850">
    <property type="entry name" value="Periplasmic binding protein-like II"/>
    <property type="match status" value="1"/>
</dbReference>
<protein>
    <submittedName>
        <fullName evidence="3">Peptide ABC transporter substrate-binding protein</fullName>
    </submittedName>
</protein>
<dbReference type="Gene3D" id="3.40.190.10">
    <property type="entry name" value="Periplasmic binding protein-like II"/>
    <property type="match status" value="1"/>
</dbReference>
<dbReference type="Pfam" id="PF00496">
    <property type="entry name" value="SBP_bac_5"/>
    <property type="match status" value="1"/>
</dbReference>
<keyword evidence="4" id="KW-1185">Reference proteome</keyword>
<evidence type="ECO:0000313" key="3">
    <source>
        <dbReference type="EMBL" id="GCD94863.1"/>
    </source>
</evidence>
<dbReference type="GO" id="GO:0042597">
    <property type="term" value="C:periplasmic space"/>
    <property type="evidence" value="ECO:0007669"/>
    <property type="project" value="UniProtKB-ARBA"/>
</dbReference>